<evidence type="ECO:0000313" key="2">
    <source>
        <dbReference type="EMBL" id="WUR03867.1"/>
    </source>
</evidence>
<evidence type="ECO:0000313" key="3">
    <source>
        <dbReference type="Proteomes" id="UP001334084"/>
    </source>
</evidence>
<gene>
    <name evidence="2" type="ORF">VNE69_06182</name>
</gene>
<keyword evidence="1" id="KW-0472">Membrane</keyword>
<name>A0AAX4JD05_9MICR</name>
<evidence type="ECO:0000256" key="1">
    <source>
        <dbReference type="SAM" id="Phobius"/>
    </source>
</evidence>
<dbReference type="EMBL" id="CP142731">
    <property type="protein sequence ID" value="WUR03867.1"/>
    <property type="molecule type" value="Genomic_DNA"/>
</dbReference>
<protein>
    <submittedName>
        <fullName evidence="2">SP-containing membrane protein</fullName>
    </submittedName>
</protein>
<proteinExistence type="predicted"/>
<organism evidence="2 3">
    <name type="scientific">Vairimorpha necatrix</name>
    <dbReference type="NCBI Taxonomy" id="6039"/>
    <lineage>
        <taxon>Eukaryota</taxon>
        <taxon>Fungi</taxon>
        <taxon>Fungi incertae sedis</taxon>
        <taxon>Microsporidia</taxon>
        <taxon>Nosematidae</taxon>
        <taxon>Vairimorpha</taxon>
    </lineage>
</organism>
<accession>A0AAX4JD05</accession>
<reference evidence="2" key="1">
    <citation type="journal article" date="2024" name="BMC Genomics">
        <title>Functional annotation of a divergent genome using sequence and structure-based similarity.</title>
        <authorList>
            <person name="Svedberg D."/>
            <person name="Winiger R.R."/>
            <person name="Berg A."/>
            <person name="Sharma H."/>
            <person name="Tellgren-Roth C."/>
            <person name="Debrunner-Vossbrinck B.A."/>
            <person name="Vossbrinck C.R."/>
            <person name="Barandun J."/>
        </authorList>
    </citation>
    <scope>NUCLEOTIDE SEQUENCE</scope>
    <source>
        <strain evidence="2">Illinois isolate</strain>
    </source>
</reference>
<keyword evidence="3" id="KW-1185">Reference proteome</keyword>
<dbReference type="GeneID" id="90541679"/>
<keyword evidence="1" id="KW-1133">Transmembrane helix</keyword>
<dbReference type="RefSeq" id="XP_065330012.1">
    <property type="nucleotide sequence ID" value="XM_065473940.1"/>
</dbReference>
<dbReference type="KEGG" id="vnx:VNE69_06182"/>
<feature type="transmembrane region" description="Helical" evidence="1">
    <location>
        <begin position="139"/>
        <end position="160"/>
    </location>
</feature>
<keyword evidence="1" id="KW-0812">Transmembrane</keyword>
<dbReference type="AlphaFoldDB" id="A0AAX4JD05"/>
<dbReference type="Proteomes" id="UP001334084">
    <property type="component" value="Chromosome 6"/>
</dbReference>
<sequence length="166" mass="19551">MILFFFSVSYSYPLELVDISYIDNIPYVNLLINYPGKYELALCYNKDLDNQEGWRDMYLYEDSVSAVSVELPKTGSFKLFYTFRLRTKEFYSFCQPFEYTKGGYKVVEKDYKKKMSGKKKEEHKKEEKKKEEGRKEEGIFDNVGILLLVFMVISIVLIFFSGGSQI</sequence>